<feature type="region of interest" description="Disordered" evidence="1">
    <location>
        <begin position="1"/>
        <end position="20"/>
    </location>
</feature>
<organism evidence="2 3">
    <name type="scientific">Streptomyces glomeratus</name>
    <dbReference type="NCBI Taxonomy" id="284452"/>
    <lineage>
        <taxon>Bacteria</taxon>
        <taxon>Bacillati</taxon>
        <taxon>Actinomycetota</taxon>
        <taxon>Actinomycetes</taxon>
        <taxon>Kitasatosporales</taxon>
        <taxon>Streptomycetaceae</taxon>
        <taxon>Streptomyces</taxon>
    </lineage>
</organism>
<sequence length="135" mass="14306">MGRWHEGDIVTPVDDPEQADDPVGVVLTVTADGDVLVNFPLGGAGSYRSEELTVAARSSLLKECPWTLGDTVAPDSAYGHPGEVTDPDDLEGWTPCPADHAVGQVTVISEWGYATVQFPCGHQQVYAPESLSSPK</sequence>
<comment type="caution">
    <text evidence="2">The sequence shown here is derived from an EMBL/GenBank/DDBJ whole genome shotgun (WGS) entry which is preliminary data.</text>
</comment>
<reference evidence="3" key="1">
    <citation type="journal article" date="2019" name="Int. J. Syst. Evol. Microbiol.">
        <title>The Global Catalogue of Microorganisms (GCM) 10K type strain sequencing project: providing services to taxonomists for standard genome sequencing and annotation.</title>
        <authorList>
            <consortium name="The Broad Institute Genomics Platform"/>
            <consortium name="The Broad Institute Genome Sequencing Center for Infectious Disease"/>
            <person name="Wu L."/>
            <person name="Ma J."/>
        </authorList>
    </citation>
    <scope>NUCLEOTIDE SEQUENCE [LARGE SCALE GENOMIC DNA]</scope>
    <source>
        <strain evidence="3">JCM 9091</strain>
    </source>
</reference>
<evidence type="ECO:0000313" key="2">
    <source>
        <dbReference type="EMBL" id="GAA3076900.1"/>
    </source>
</evidence>
<gene>
    <name evidence="2" type="ORF">GCM10010448_68850</name>
</gene>
<protein>
    <submittedName>
        <fullName evidence="2">Uncharacterized protein</fullName>
    </submittedName>
</protein>
<dbReference type="RefSeq" id="WP_234520067.1">
    <property type="nucleotide sequence ID" value="NZ_BAAAUF010000093.1"/>
</dbReference>
<keyword evidence="3" id="KW-1185">Reference proteome</keyword>
<accession>A0ABP6M9U4</accession>
<name>A0ABP6M9U4_9ACTN</name>
<dbReference type="EMBL" id="BAAAUF010000093">
    <property type="protein sequence ID" value="GAA3076900.1"/>
    <property type="molecule type" value="Genomic_DNA"/>
</dbReference>
<evidence type="ECO:0000313" key="3">
    <source>
        <dbReference type="Proteomes" id="UP001501532"/>
    </source>
</evidence>
<dbReference type="Proteomes" id="UP001501532">
    <property type="component" value="Unassembled WGS sequence"/>
</dbReference>
<evidence type="ECO:0000256" key="1">
    <source>
        <dbReference type="SAM" id="MobiDB-lite"/>
    </source>
</evidence>
<proteinExistence type="predicted"/>
<feature type="region of interest" description="Disordered" evidence="1">
    <location>
        <begin position="73"/>
        <end position="93"/>
    </location>
</feature>